<organism evidence="1 2">
    <name type="scientific">Caldifermentibacillus hisashii</name>
    <dbReference type="NCBI Taxonomy" id="996558"/>
    <lineage>
        <taxon>Bacteria</taxon>
        <taxon>Bacillati</taxon>
        <taxon>Bacillota</taxon>
        <taxon>Bacilli</taxon>
        <taxon>Bacillales</taxon>
        <taxon>Bacillaceae</taxon>
        <taxon>Caldifermentibacillus</taxon>
    </lineage>
</organism>
<dbReference type="EMBL" id="JBBYAK010000001">
    <property type="protein sequence ID" value="MEL3958323.1"/>
    <property type="molecule type" value="Genomic_DNA"/>
</dbReference>
<protein>
    <submittedName>
        <fullName evidence="1">Uncharacterized protein</fullName>
    </submittedName>
</protein>
<gene>
    <name evidence="1" type="ORF">NST17_14125</name>
</gene>
<comment type="caution">
    <text evidence="1">The sequence shown here is derived from an EMBL/GenBank/DDBJ whole genome shotgun (WGS) entry which is preliminary data.</text>
</comment>
<dbReference type="RefSeq" id="WP_342020493.1">
    <property type="nucleotide sequence ID" value="NZ_JBBYAK010000001.1"/>
</dbReference>
<sequence>MATSLNLVTILRWKSLIFDDEPRSRHQFEVKTALFWRRNPISSPFFGENRYFLATRLNLVTFFW</sequence>
<dbReference type="Proteomes" id="UP001459714">
    <property type="component" value="Unassembled WGS sequence"/>
</dbReference>
<keyword evidence="2" id="KW-1185">Reference proteome</keyword>
<evidence type="ECO:0000313" key="1">
    <source>
        <dbReference type="EMBL" id="MEL3958323.1"/>
    </source>
</evidence>
<proteinExistence type="predicted"/>
<name>A0ABU9K0J4_9BACI</name>
<evidence type="ECO:0000313" key="2">
    <source>
        <dbReference type="Proteomes" id="UP001459714"/>
    </source>
</evidence>
<reference evidence="1 2" key="1">
    <citation type="submission" date="2024-03" db="EMBL/GenBank/DDBJ databases">
        <title>Bacilli Hybrid Assemblies.</title>
        <authorList>
            <person name="Kovac J."/>
        </authorList>
    </citation>
    <scope>NUCLEOTIDE SEQUENCE [LARGE SCALE GENOMIC DNA]</scope>
    <source>
        <strain evidence="1 2">FSL M8-0022</strain>
    </source>
</reference>
<accession>A0ABU9K0J4</accession>